<proteinExistence type="predicted"/>
<dbReference type="EMBL" id="CACVBM020000111">
    <property type="protein sequence ID" value="CAA7014410.1"/>
    <property type="molecule type" value="Genomic_DNA"/>
</dbReference>
<accession>A0A6D2HIK6</accession>
<dbReference type="PANTHER" id="PTHR45786:SF66">
    <property type="entry name" value="HOOK MOTIF PROTEIN, PUTATIVE-RELATED"/>
    <property type="match status" value="1"/>
</dbReference>
<evidence type="ECO:0000313" key="2">
    <source>
        <dbReference type="EMBL" id="CAA7014410.1"/>
    </source>
</evidence>
<feature type="region of interest" description="Disordered" evidence="1">
    <location>
        <begin position="463"/>
        <end position="485"/>
    </location>
</feature>
<dbReference type="AlphaFoldDB" id="A0A6D2HIK6"/>
<keyword evidence="3" id="KW-1185">Reference proteome</keyword>
<sequence length="485" mass="54962">MNDSGTRKRKIQNTVEERIIPKPGRESSSRSCITLDTVFTRILGHLGHIPLSRSHLHSEPIPTNGNQYETPKGQALCSPNSSASVKRKYMSTVKENSNPNIATFQSPESCVTPLSQAISRKAGVRKRMHQQESPIIPRSLDYTPTPTRIRKQIEKGPKTRDPGKKQRTDKIAKGVDNVLQDITNLNYTTRSSSVDNGVPMETPIHDIFVEEENTNQQDVSYPVEEYDEGDIRHILECSSGESTDDEENPKVITINEPVHHHGPYGPKTVETDNLEAVAPITNSRRKGVGSNNRSNSAIYKKRKKANTEEKDKIVYNDEGDMNYKCQYCNAKFWYGERLNRKRRTKNPTFSLCCSQGQVKLPPLKEPPAAIKKLIYDSDPLSRHFQKNMRPYNMSFSLTSLGGKFDRSVKKGKGPQMFQLHGENYHLMGSMVPEPGQDPKFYQMYIVDMENELENRLTFLSKAKNAGATTKQNKLRKKSLHQSPMP</sequence>
<evidence type="ECO:0000256" key="1">
    <source>
        <dbReference type="SAM" id="MobiDB-lite"/>
    </source>
</evidence>
<gene>
    <name evidence="2" type="ORF">MERR_LOCUS1644</name>
</gene>
<name>A0A6D2HIK6_9BRAS</name>
<comment type="caution">
    <text evidence="2">The sequence shown here is derived from an EMBL/GenBank/DDBJ whole genome shotgun (WGS) entry which is preliminary data.</text>
</comment>
<reference evidence="2" key="1">
    <citation type="submission" date="2020-01" db="EMBL/GenBank/DDBJ databases">
        <authorList>
            <person name="Mishra B."/>
        </authorList>
    </citation>
    <scope>NUCLEOTIDE SEQUENCE [LARGE SCALE GENOMIC DNA]</scope>
</reference>
<dbReference type="OrthoDB" id="1304969at2759"/>
<evidence type="ECO:0008006" key="4">
    <source>
        <dbReference type="Google" id="ProtNLM"/>
    </source>
</evidence>
<protein>
    <recommendedName>
        <fullName evidence="4">Helitron helicase-like domain-containing protein</fullName>
    </recommendedName>
</protein>
<dbReference type="PANTHER" id="PTHR45786">
    <property type="entry name" value="DNA BINDING PROTEIN-LIKE"/>
    <property type="match status" value="1"/>
</dbReference>
<organism evidence="2 3">
    <name type="scientific">Microthlaspi erraticum</name>
    <dbReference type="NCBI Taxonomy" id="1685480"/>
    <lineage>
        <taxon>Eukaryota</taxon>
        <taxon>Viridiplantae</taxon>
        <taxon>Streptophyta</taxon>
        <taxon>Embryophyta</taxon>
        <taxon>Tracheophyta</taxon>
        <taxon>Spermatophyta</taxon>
        <taxon>Magnoliopsida</taxon>
        <taxon>eudicotyledons</taxon>
        <taxon>Gunneridae</taxon>
        <taxon>Pentapetalae</taxon>
        <taxon>rosids</taxon>
        <taxon>malvids</taxon>
        <taxon>Brassicales</taxon>
        <taxon>Brassicaceae</taxon>
        <taxon>Coluteocarpeae</taxon>
        <taxon>Microthlaspi</taxon>
    </lineage>
</organism>
<evidence type="ECO:0000313" key="3">
    <source>
        <dbReference type="Proteomes" id="UP000467841"/>
    </source>
</evidence>
<dbReference type="Proteomes" id="UP000467841">
    <property type="component" value="Unassembled WGS sequence"/>
</dbReference>